<name>A0ABQ9YCR9_9EUKA</name>
<reference evidence="1 2" key="1">
    <citation type="journal article" date="2022" name="bioRxiv">
        <title>Genomics of Preaxostyla Flagellates Illuminates Evolutionary Transitions and the Path Towards Mitochondrial Loss.</title>
        <authorList>
            <person name="Novak L.V.F."/>
            <person name="Treitli S.C."/>
            <person name="Pyrih J."/>
            <person name="Halakuc P."/>
            <person name="Pipaliya S.V."/>
            <person name="Vacek V."/>
            <person name="Brzon O."/>
            <person name="Soukal P."/>
            <person name="Eme L."/>
            <person name="Dacks J.B."/>
            <person name="Karnkowska A."/>
            <person name="Elias M."/>
            <person name="Hampl V."/>
        </authorList>
    </citation>
    <scope>NUCLEOTIDE SEQUENCE [LARGE SCALE GENOMIC DNA]</scope>
    <source>
        <strain evidence="1">NAU3</strain>
        <tissue evidence="1">Gut</tissue>
    </source>
</reference>
<organism evidence="1 2">
    <name type="scientific">Blattamonas nauphoetae</name>
    <dbReference type="NCBI Taxonomy" id="2049346"/>
    <lineage>
        <taxon>Eukaryota</taxon>
        <taxon>Metamonada</taxon>
        <taxon>Preaxostyla</taxon>
        <taxon>Oxymonadida</taxon>
        <taxon>Blattamonas</taxon>
    </lineage>
</organism>
<keyword evidence="2" id="KW-1185">Reference proteome</keyword>
<evidence type="ECO:0008006" key="3">
    <source>
        <dbReference type="Google" id="ProtNLM"/>
    </source>
</evidence>
<proteinExistence type="predicted"/>
<dbReference type="InterPro" id="IPR043136">
    <property type="entry name" value="B30.2/SPRY_sf"/>
</dbReference>
<accession>A0ABQ9YCR9</accession>
<comment type="caution">
    <text evidence="1">The sequence shown here is derived from an EMBL/GenBank/DDBJ whole genome shotgun (WGS) entry which is preliminary data.</text>
</comment>
<protein>
    <recommendedName>
        <fullName evidence="3">SPRY domain-containing protein</fullName>
    </recommendedName>
</protein>
<gene>
    <name evidence="1" type="ORF">BLNAU_3359</name>
</gene>
<dbReference type="Gene3D" id="2.60.120.920">
    <property type="match status" value="1"/>
</dbReference>
<dbReference type="EMBL" id="JARBJD010000015">
    <property type="protein sequence ID" value="KAK2961561.1"/>
    <property type="molecule type" value="Genomic_DNA"/>
</dbReference>
<evidence type="ECO:0000313" key="2">
    <source>
        <dbReference type="Proteomes" id="UP001281761"/>
    </source>
</evidence>
<sequence length="240" mass="25839">MTIHYVSSIDAAKQFTSSPSLPPNSVSESSSPASIPKPSPLLALPPLIFVDRSHFVLNDTTLTRSEVDLSLIGCARSSAAIVRNPITAGVLSIIVTILSLPTLKDCTGGLRFGVVDSTAPIPELDEAIGTKVKNSISLSASHGCIASNTPSTHNSTAWDLCHSKMNEGDCIRIELDMDSSPRTVQFFVNGQRGLSFVSGLPRSIRVGFSVFVQGTSFRIDRITTQIRSTPLPREMKEIKW</sequence>
<evidence type="ECO:0000313" key="1">
    <source>
        <dbReference type="EMBL" id="KAK2961561.1"/>
    </source>
</evidence>
<dbReference type="Proteomes" id="UP001281761">
    <property type="component" value="Unassembled WGS sequence"/>
</dbReference>